<proteinExistence type="predicted"/>
<dbReference type="eggNOG" id="ENOG502ZHAI">
    <property type="taxonomic scope" value="Bacteria"/>
</dbReference>
<dbReference type="Proteomes" id="UP000009026">
    <property type="component" value="Chromosome"/>
</dbReference>
<dbReference type="OrthoDB" id="5524759at2"/>
<feature type="domain" description="DUF4340" evidence="1">
    <location>
        <begin position="81"/>
        <end position="254"/>
    </location>
</feature>
<evidence type="ECO:0000259" key="1">
    <source>
        <dbReference type="Pfam" id="PF14238"/>
    </source>
</evidence>
<sequence>MKKGMLIAVGAAVVLLALILVFAQKDASTETPPGTEGASSRRLPSFDPARVTGLELSGVRKATLQRDGAGWTVWDPGQPEARFPADAASVKNALESLSRVSGAKFVTVETDRYADFWMDSARAQKVRILLEGAPPMEWVLGKDGASTGGTYVRTGAAPDVFEHPVLLGWLWRRRPMDWRDARLMRLEVSDISQMVLRVGDESPVTVTSDGTPGGWRLAEGTQVPEGFRFNPAVVERLAQDLAAAEVEDQLVGERATQAAQALGSARDTVEARLKNGKAVALHLGRPSAPASLDPIPVQLEGDARLFTVNATEAVRLRKRLTDLRDLRLLDFDTAKVNRLLLQEGDTRLVVAKEGSAWALLEPKPAPANFTLDGTQVESLLVWLQRLEATRWVDAQVPEAQAGLERPGILVEVSGEGLPTQALRLGSAVPDDTGLVSEVYARGSRDDFTYAVEGSSRAWLSQGTTLVKAP</sequence>
<evidence type="ECO:0000313" key="3">
    <source>
        <dbReference type="Proteomes" id="UP000009026"/>
    </source>
</evidence>
<dbReference type="RefSeq" id="WP_002636198.1">
    <property type="nucleotide sequence ID" value="NZ_CP012109.1"/>
</dbReference>
<gene>
    <name evidence="2" type="ORF">A176_006549</name>
</gene>
<name>A0A0H4XMR4_9BACT</name>
<dbReference type="STRING" id="1297742.A176_006549"/>
<reference evidence="2 3" key="1">
    <citation type="journal article" date="2016" name="PLoS ONE">
        <title>Complete Genome Sequence and Comparative Genomics of a Novel Myxobacterium Myxococcus hansupus.</title>
        <authorList>
            <person name="Sharma G."/>
            <person name="Narwani T."/>
            <person name="Subramanian S."/>
        </authorList>
    </citation>
    <scope>NUCLEOTIDE SEQUENCE [LARGE SCALE GENOMIC DNA]</scope>
    <source>
        <strain evidence="3">mixupus</strain>
    </source>
</reference>
<dbReference type="PATRIC" id="fig|1297742.4.peg.6638"/>
<dbReference type="Pfam" id="PF14238">
    <property type="entry name" value="DUF4340"/>
    <property type="match status" value="1"/>
</dbReference>
<organism evidence="2 3">
    <name type="scientific">Pseudomyxococcus hansupus</name>
    <dbReference type="NCBI Taxonomy" id="1297742"/>
    <lineage>
        <taxon>Bacteria</taxon>
        <taxon>Pseudomonadati</taxon>
        <taxon>Myxococcota</taxon>
        <taxon>Myxococcia</taxon>
        <taxon>Myxococcales</taxon>
        <taxon>Cystobacterineae</taxon>
        <taxon>Myxococcaceae</taxon>
        <taxon>Pseudomyxococcus</taxon>
    </lineage>
</organism>
<protein>
    <recommendedName>
        <fullName evidence="1">DUF4340 domain-containing protein</fullName>
    </recommendedName>
</protein>
<dbReference type="KEGG" id="mym:A176_006549"/>
<dbReference type="InterPro" id="IPR025641">
    <property type="entry name" value="DUF4340"/>
</dbReference>
<dbReference type="AlphaFoldDB" id="A0A0H4XMR4"/>
<evidence type="ECO:0000313" key="2">
    <source>
        <dbReference type="EMBL" id="AKQ69637.1"/>
    </source>
</evidence>
<accession>A0A0H4XMR4</accession>
<keyword evidence="3" id="KW-1185">Reference proteome</keyword>
<dbReference type="EMBL" id="CP012109">
    <property type="protein sequence ID" value="AKQ69637.1"/>
    <property type="molecule type" value="Genomic_DNA"/>
</dbReference>